<name>A0A6A6IUR1_9PLEO</name>
<dbReference type="RefSeq" id="XP_033689188.1">
    <property type="nucleotide sequence ID" value="XM_033832618.1"/>
</dbReference>
<keyword evidence="3" id="KW-1185">Reference proteome</keyword>
<feature type="region of interest" description="Disordered" evidence="1">
    <location>
        <begin position="37"/>
        <end position="118"/>
    </location>
</feature>
<dbReference type="OrthoDB" id="10518046at2759"/>
<dbReference type="AlphaFoldDB" id="A0A6A6IUR1"/>
<feature type="compositionally biased region" description="Basic residues" evidence="1">
    <location>
        <begin position="183"/>
        <end position="192"/>
    </location>
</feature>
<evidence type="ECO:0000256" key="1">
    <source>
        <dbReference type="SAM" id="MobiDB-lite"/>
    </source>
</evidence>
<proteinExistence type="predicted"/>
<evidence type="ECO:0000313" key="3">
    <source>
        <dbReference type="Proteomes" id="UP000800094"/>
    </source>
</evidence>
<accession>A0A6A6IUR1</accession>
<dbReference type="GeneID" id="54585948"/>
<reference evidence="2" key="1">
    <citation type="journal article" date="2020" name="Stud. Mycol.">
        <title>101 Dothideomycetes genomes: a test case for predicting lifestyles and emergence of pathogens.</title>
        <authorList>
            <person name="Haridas S."/>
            <person name="Albert R."/>
            <person name="Binder M."/>
            <person name="Bloem J."/>
            <person name="Labutti K."/>
            <person name="Salamov A."/>
            <person name="Andreopoulos B."/>
            <person name="Baker S."/>
            <person name="Barry K."/>
            <person name="Bills G."/>
            <person name="Bluhm B."/>
            <person name="Cannon C."/>
            <person name="Castanera R."/>
            <person name="Culley D."/>
            <person name="Daum C."/>
            <person name="Ezra D."/>
            <person name="Gonzalez J."/>
            <person name="Henrissat B."/>
            <person name="Kuo A."/>
            <person name="Liang C."/>
            <person name="Lipzen A."/>
            <person name="Lutzoni F."/>
            <person name="Magnuson J."/>
            <person name="Mondo S."/>
            <person name="Nolan M."/>
            <person name="Ohm R."/>
            <person name="Pangilinan J."/>
            <person name="Park H.-J."/>
            <person name="Ramirez L."/>
            <person name="Alfaro M."/>
            <person name="Sun H."/>
            <person name="Tritt A."/>
            <person name="Yoshinaga Y."/>
            <person name="Zwiers L.-H."/>
            <person name="Turgeon B."/>
            <person name="Goodwin S."/>
            <person name="Spatafora J."/>
            <person name="Crous P."/>
            <person name="Grigoriev I."/>
        </authorList>
    </citation>
    <scope>NUCLEOTIDE SEQUENCE</scope>
    <source>
        <strain evidence="2">CBS 122368</strain>
    </source>
</reference>
<feature type="compositionally biased region" description="Basic and acidic residues" evidence="1">
    <location>
        <begin position="163"/>
        <end position="182"/>
    </location>
</feature>
<dbReference type="Proteomes" id="UP000800094">
    <property type="component" value="Unassembled WGS sequence"/>
</dbReference>
<feature type="region of interest" description="Disordered" evidence="1">
    <location>
        <begin position="163"/>
        <end position="192"/>
    </location>
</feature>
<dbReference type="EMBL" id="ML987190">
    <property type="protein sequence ID" value="KAF2254184.1"/>
    <property type="molecule type" value="Genomic_DNA"/>
</dbReference>
<organism evidence="2 3">
    <name type="scientific">Trematosphaeria pertusa</name>
    <dbReference type="NCBI Taxonomy" id="390896"/>
    <lineage>
        <taxon>Eukaryota</taxon>
        <taxon>Fungi</taxon>
        <taxon>Dikarya</taxon>
        <taxon>Ascomycota</taxon>
        <taxon>Pezizomycotina</taxon>
        <taxon>Dothideomycetes</taxon>
        <taxon>Pleosporomycetidae</taxon>
        <taxon>Pleosporales</taxon>
        <taxon>Massarineae</taxon>
        <taxon>Trematosphaeriaceae</taxon>
        <taxon>Trematosphaeria</taxon>
    </lineage>
</organism>
<gene>
    <name evidence="2" type="ORF">BU26DRAFT_558902</name>
</gene>
<sequence>MSQSTVYDPDMYEDIAASLTVGTDGSKSDAEADRAITLEPEVSKPSHAEAVKHDFGLGAENPVVEERRREETTADGSAQSPAAGMAEKLAAGHGSRRSPQETTASSLHRLSETDAFEGLSRKLADQEARMGRFEEENSHIKYLLWNMGDWLVDLGDHLKETGKTLKREAGRREGDEDKEAATGKKRKKTHSA</sequence>
<feature type="compositionally biased region" description="Basic and acidic residues" evidence="1">
    <location>
        <begin position="37"/>
        <end position="55"/>
    </location>
</feature>
<evidence type="ECO:0000313" key="2">
    <source>
        <dbReference type="EMBL" id="KAF2254184.1"/>
    </source>
</evidence>
<protein>
    <submittedName>
        <fullName evidence="2">Uncharacterized protein</fullName>
    </submittedName>
</protein>